<dbReference type="Proteomes" id="UP000249130">
    <property type="component" value="Unassembled WGS sequence"/>
</dbReference>
<evidence type="ECO:0000256" key="1">
    <source>
        <dbReference type="SAM" id="MobiDB-lite"/>
    </source>
</evidence>
<reference evidence="2 3" key="1">
    <citation type="submission" date="2017-07" db="EMBL/GenBank/DDBJ databases">
        <title>Draft Genome Sequences of Select Purple Nonsulfur Bacteria.</title>
        <authorList>
            <person name="Lasarre B."/>
            <person name="Mckinlay J.B."/>
        </authorList>
    </citation>
    <scope>NUCLEOTIDE SEQUENCE [LARGE SCALE GENOMIC DNA]</scope>
    <source>
        <strain evidence="2 3">DSM 5909</strain>
    </source>
</reference>
<accession>A0A327L2Q2</accession>
<keyword evidence="3" id="KW-1185">Reference proteome</keyword>
<sequence>MKVDTMPNTDSVTAELARLRAFTGTLLVEVKLLRLHLTLARDRLRALAEASDAAFARCMAMLRRWAETSRKANFNPAQPRVPAGNIGAGQWMDSGSFRIAPAPNDPSAGSNATPGSDLNPRAQYAGLTRKLRDRADGHHYVPRAVFEKHKFPPETAEVFENAKSGKLHVVGNRFDLEHRNIIPP</sequence>
<dbReference type="OrthoDB" id="7960424at2"/>
<evidence type="ECO:0000313" key="3">
    <source>
        <dbReference type="Proteomes" id="UP000249130"/>
    </source>
</evidence>
<proteinExistence type="predicted"/>
<dbReference type="EMBL" id="NPEX01000058">
    <property type="protein sequence ID" value="RAI44093.1"/>
    <property type="molecule type" value="Genomic_DNA"/>
</dbReference>
<dbReference type="AlphaFoldDB" id="A0A327L2Q2"/>
<gene>
    <name evidence="2" type="ORF">CH341_10930</name>
</gene>
<comment type="caution">
    <text evidence="2">The sequence shown here is derived from an EMBL/GenBank/DDBJ whole genome shotgun (WGS) entry which is preliminary data.</text>
</comment>
<feature type="region of interest" description="Disordered" evidence="1">
    <location>
        <begin position="101"/>
        <end position="120"/>
    </location>
</feature>
<feature type="compositionally biased region" description="Polar residues" evidence="1">
    <location>
        <begin position="107"/>
        <end position="116"/>
    </location>
</feature>
<evidence type="ECO:0000313" key="2">
    <source>
        <dbReference type="EMBL" id="RAI44093.1"/>
    </source>
</evidence>
<dbReference type="RefSeq" id="WP_111419073.1">
    <property type="nucleotide sequence ID" value="NZ_NPEX01000058.1"/>
</dbReference>
<organism evidence="2 3">
    <name type="scientific">Rhodoplanes roseus</name>
    <dbReference type="NCBI Taxonomy" id="29409"/>
    <lineage>
        <taxon>Bacteria</taxon>
        <taxon>Pseudomonadati</taxon>
        <taxon>Pseudomonadota</taxon>
        <taxon>Alphaproteobacteria</taxon>
        <taxon>Hyphomicrobiales</taxon>
        <taxon>Nitrobacteraceae</taxon>
        <taxon>Rhodoplanes</taxon>
    </lineage>
</organism>
<protein>
    <submittedName>
        <fullName evidence="2">Uncharacterized protein</fullName>
    </submittedName>
</protein>
<name>A0A327L2Q2_9BRAD</name>